<protein>
    <submittedName>
        <fullName evidence="4">Uncharacterized protein</fullName>
    </submittedName>
</protein>
<dbReference type="RefSeq" id="XP_016635261.1">
    <property type="nucleotide sequence ID" value="XM_016773204.1"/>
</dbReference>
<dbReference type="VEuPathDB" id="FungiDB:Z520_02691"/>
<dbReference type="InterPro" id="IPR029069">
    <property type="entry name" value="HotDog_dom_sf"/>
</dbReference>
<keyword evidence="5" id="KW-1185">Reference proteome</keyword>
<dbReference type="GO" id="GO:0006635">
    <property type="term" value="P:fatty acid beta-oxidation"/>
    <property type="evidence" value="ECO:0007669"/>
    <property type="project" value="TreeGrafter"/>
</dbReference>
<dbReference type="GO" id="GO:0044594">
    <property type="term" value="F:17-beta-hydroxysteroid dehydrogenase (NAD+) activity"/>
    <property type="evidence" value="ECO:0007669"/>
    <property type="project" value="TreeGrafter"/>
</dbReference>
<evidence type="ECO:0000259" key="3">
    <source>
        <dbReference type="Pfam" id="PF22622"/>
    </source>
</evidence>
<feature type="region of interest" description="Disordered" evidence="1">
    <location>
        <begin position="164"/>
        <end position="192"/>
    </location>
</feature>
<dbReference type="InterPro" id="IPR054357">
    <property type="entry name" value="MFE-2_N"/>
</dbReference>
<dbReference type="EMBL" id="KN848065">
    <property type="protein sequence ID" value="KIY01139.1"/>
    <property type="molecule type" value="Genomic_DNA"/>
</dbReference>
<dbReference type="PANTHER" id="PTHR13078">
    <property type="entry name" value="PEROXISOMAL MULTIFUNCTIONAL ENZYME TYPE 2-RELATED"/>
    <property type="match status" value="1"/>
</dbReference>
<dbReference type="GO" id="GO:0004300">
    <property type="term" value="F:enoyl-CoA hydratase activity"/>
    <property type="evidence" value="ECO:0007669"/>
    <property type="project" value="TreeGrafter"/>
</dbReference>
<evidence type="ECO:0000313" key="4">
    <source>
        <dbReference type="EMBL" id="KIY01139.1"/>
    </source>
</evidence>
<dbReference type="Gene3D" id="3.10.129.10">
    <property type="entry name" value="Hotdog Thioesterase"/>
    <property type="match status" value="2"/>
</dbReference>
<dbReference type="Proteomes" id="UP000053411">
    <property type="component" value="Unassembled WGS sequence"/>
</dbReference>
<dbReference type="SUPFAM" id="SSF54637">
    <property type="entry name" value="Thioesterase/thiol ester dehydrase-isomerase"/>
    <property type="match status" value="2"/>
</dbReference>
<evidence type="ECO:0000313" key="5">
    <source>
        <dbReference type="Proteomes" id="UP000053411"/>
    </source>
</evidence>
<proteinExistence type="predicted"/>
<dbReference type="CDD" id="cd03448">
    <property type="entry name" value="HDE_HSD"/>
    <property type="match status" value="1"/>
</dbReference>
<dbReference type="GeneID" id="27708437"/>
<dbReference type="PANTHER" id="PTHR13078:SF56">
    <property type="entry name" value="PEROXISOMAL MULTIFUNCTIONAL ENZYME TYPE 2"/>
    <property type="match status" value="1"/>
</dbReference>
<organism evidence="4 5">
    <name type="scientific">Fonsecaea multimorphosa CBS 102226</name>
    <dbReference type="NCBI Taxonomy" id="1442371"/>
    <lineage>
        <taxon>Eukaryota</taxon>
        <taxon>Fungi</taxon>
        <taxon>Dikarya</taxon>
        <taxon>Ascomycota</taxon>
        <taxon>Pezizomycotina</taxon>
        <taxon>Eurotiomycetes</taxon>
        <taxon>Chaetothyriomycetidae</taxon>
        <taxon>Chaetothyriales</taxon>
        <taxon>Herpotrichiellaceae</taxon>
        <taxon>Fonsecaea</taxon>
    </lineage>
</organism>
<evidence type="ECO:0000256" key="1">
    <source>
        <dbReference type="SAM" id="MobiDB-lite"/>
    </source>
</evidence>
<dbReference type="Pfam" id="PF22622">
    <property type="entry name" value="MFE-2_hydrat-2_N"/>
    <property type="match status" value="1"/>
</dbReference>
<dbReference type="GO" id="GO:0005777">
    <property type="term" value="C:peroxisome"/>
    <property type="evidence" value="ECO:0007669"/>
    <property type="project" value="TreeGrafter"/>
</dbReference>
<evidence type="ECO:0000259" key="2">
    <source>
        <dbReference type="Pfam" id="PF01575"/>
    </source>
</evidence>
<sequence>MDEKTESRRRSRLEKIEAAKQKRGEPAIYSYTNREVLLYNISLGSTVSELSLVYEGHPKFHVLPTFGVVVAAAAKLPFRAEEFLPNFNPHKVLAGEHYLEILQYPVPTEGSLVATSRLVEVLDKGKDAIIRHETHIVDGVTGKPVFYSEKTSFCVGCGGFGGRRKSGAHRPATDSNLVPSRQPDKVQHEQTSQEQSILYRLFGDRSPLHIDPETAIASGYPVPILHGLLLFGIAGKHILRSYGYFRAIKVRFSGPALPGETLVTEMWRQGSKVLFQVRVKETGKLCISNAAAELVSQDSCKIDSRL</sequence>
<dbReference type="OrthoDB" id="3592703at2759"/>
<gene>
    <name evidence="4" type="ORF">Z520_02691</name>
</gene>
<dbReference type="InterPro" id="IPR002539">
    <property type="entry name" value="MaoC-like_dom"/>
</dbReference>
<name>A0A0D2KWG1_9EURO</name>
<reference evidence="4 5" key="1">
    <citation type="submission" date="2015-01" db="EMBL/GenBank/DDBJ databases">
        <title>The Genome Sequence of Fonsecaea multimorphosa CBS 102226.</title>
        <authorList>
            <consortium name="The Broad Institute Genomics Platform"/>
            <person name="Cuomo C."/>
            <person name="de Hoog S."/>
            <person name="Gorbushina A."/>
            <person name="Stielow B."/>
            <person name="Teixiera M."/>
            <person name="Abouelleil A."/>
            <person name="Chapman S.B."/>
            <person name="Priest M."/>
            <person name="Young S.K."/>
            <person name="Wortman J."/>
            <person name="Nusbaum C."/>
            <person name="Birren B."/>
        </authorList>
    </citation>
    <scope>NUCLEOTIDE SEQUENCE [LARGE SCALE GENOMIC DNA]</scope>
    <source>
        <strain evidence="4 5">CBS 102226</strain>
    </source>
</reference>
<dbReference type="STRING" id="1442371.A0A0D2KWG1"/>
<accession>A0A0D2KWG1</accession>
<dbReference type="Pfam" id="PF01575">
    <property type="entry name" value="MaoC_dehydratas"/>
    <property type="match status" value="1"/>
</dbReference>
<dbReference type="AlphaFoldDB" id="A0A0D2KWG1"/>
<feature type="domain" description="Peroxisomal multifunctional enzyme type 2-like N-terminal" evidence="3">
    <location>
        <begin position="29"/>
        <end position="156"/>
    </location>
</feature>
<dbReference type="GO" id="GO:0003857">
    <property type="term" value="F:(3S)-3-hydroxyacyl-CoA dehydrogenase (NAD+) activity"/>
    <property type="evidence" value="ECO:0007669"/>
    <property type="project" value="TreeGrafter"/>
</dbReference>
<feature type="domain" description="MaoC-like" evidence="2">
    <location>
        <begin position="179"/>
        <end position="288"/>
    </location>
</feature>